<sequence>MNIVIADPKSGKSFTKKTEEAVFVNKTIGDEIELGIIGLTGYKGKITGGSDKQGFPMIKSLQGGGRKKLLMKHGVGFKAKIKGQKKRKSARGNTVSAEIMQLNLVVTKHSSKAIEEFFKTVEVEEKKEETDESAKERMVKQSLKNVGNMELAEEAKSIKGKVKK</sequence>
<dbReference type="GO" id="GO:0005840">
    <property type="term" value="C:ribosome"/>
    <property type="evidence" value="ECO:0007669"/>
    <property type="project" value="UniProtKB-KW"/>
</dbReference>
<dbReference type="AlphaFoldDB" id="A0A2D6M0P9"/>
<dbReference type="SMART" id="SM01405">
    <property type="entry name" value="Ribosomal_S6e"/>
    <property type="match status" value="1"/>
</dbReference>
<name>A0A2D6M0P9_9ARCH</name>
<dbReference type="GO" id="GO:0006412">
    <property type="term" value="P:translation"/>
    <property type="evidence" value="ECO:0007669"/>
    <property type="project" value="UniProtKB-UniRule"/>
</dbReference>
<dbReference type="Pfam" id="PF01092">
    <property type="entry name" value="Ribosomal_S6e"/>
    <property type="match status" value="1"/>
</dbReference>
<comment type="similarity">
    <text evidence="1 4">Belongs to the eukaryotic ribosomal protein eS6 family.</text>
</comment>
<dbReference type="GO" id="GO:0003735">
    <property type="term" value="F:structural constituent of ribosome"/>
    <property type="evidence" value="ECO:0007669"/>
    <property type="project" value="InterPro"/>
</dbReference>
<dbReference type="Proteomes" id="UP000226592">
    <property type="component" value="Unassembled WGS sequence"/>
</dbReference>
<evidence type="ECO:0000313" key="5">
    <source>
        <dbReference type="EMBL" id="MAG21959.1"/>
    </source>
</evidence>
<dbReference type="InterPro" id="IPR020924">
    <property type="entry name" value="Ribosomal_eS6_arc"/>
</dbReference>
<evidence type="ECO:0000256" key="3">
    <source>
        <dbReference type="ARBA" id="ARBA00023274"/>
    </source>
</evidence>
<gene>
    <name evidence="4" type="primary">rps6e</name>
    <name evidence="5" type="ORF">CL943_01455</name>
</gene>
<protein>
    <recommendedName>
        <fullName evidence="4">Small ribosomal subunit protein eS6</fullName>
    </recommendedName>
</protein>
<dbReference type="HAMAP" id="MF_00512">
    <property type="entry name" value="Ribosomal_eS6"/>
    <property type="match status" value="1"/>
</dbReference>
<dbReference type="PROSITE" id="PS00578">
    <property type="entry name" value="RIBOSOMAL_S6E"/>
    <property type="match status" value="1"/>
</dbReference>
<organism evidence="5 6">
    <name type="scientific">Candidatus Iainarchaeum sp</name>
    <dbReference type="NCBI Taxonomy" id="3101447"/>
    <lineage>
        <taxon>Archaea</taxon>
        <taxon>Candidatus Iainarchaeota</taxon>
        <taxon>Candidatus Iainarchaeia</taxon>
        <taxon>Candidatus Iainarchaeales</taxon>
        <taxon>Candidatus Iainarchaeaceae</taxon>
        <taxon>Candidatus Iainarchaeum</taxon>
    </lineage>
</organism>
<accession>A0A2D6M0P9</accession>
<keyword evidence="2 4" id="KW-0689">Ribosomal protein</keyword>
<evidence type="ECO:0000256" key="4">
    <source>
        <dbReference type="HAMAP-Rule" id="MF_00512"/>
    </source>
</evidence>
<dbReference type="PANTHER" id="PTHR11502">
    <property type="entry name" value="40S RIBOSOMAL PROTEIN S6"/>
    <property type="match status" value="1"/>
</dbReference>
<reference evidence="6" key="1">
    <citation type="submission" date="2017-09" db="EMBL/GenBank/DDBJ databases">
        <title>The Reconstruction of 2,631 Draft Metagenome-Assembled Genomes from the Global Oceans.</title>
        <authorList>
            <person name="Tully B.J."/>
            <person name="Graham E.D."/>
            <person name="Heidelberg J.F."/>
        </authorList>
    </citation>
    <scope>NUCLEOTIDE SEQUENCE [LARGE SCALE GENOMIC DNA]</scope>
</reference>
<dbReference type="InterPro" id="IPR018282">
    <property type="entry name" value="Ribosomal_eS6_CS"/>
</dbReference>
<keyword evidence="3 4" id="KW-0687">Ribonucleoprotein</keyword>
<evidence type="ECO:0000256" key="2">
    <source>
        <dbReference type="ARBA" id="ARBA00022980"/>
    </source>
</evidence>
<evidence type="ECO:0000313" key="6">
    <source>
        <dbReference type="Proteomes" id="UP000226592"/>
    </source>
</evidence>
<proteinExistence type="inferred from homology"/>
<comment type="caution">
    <text evidence="5">The sequence shown here is derived from an EMBL/GenBank/DDBJ whole genome shotgun (WGS) entry which is preliminary data.</text>
</comment>
<evidence type="ECO:0000256" key="1">
    <source>
        <dbReference type="ARBA" id="ARBA00009312"/>
    </source>
</evidence>
<dbReference type="GO" id="GO:1990904">
    <property type="term" value="C:ribonucleoprotein complex"/>
    <property type="evidence" value="ECO:0007669"/>
    <property type="project" value="UniProtKB-KW"/>
</dbReference>
<dbReference type="InterPro" id="IPR001377">
    <property type="entry name" value="Ribosomal_eS6"/>
</dbReference>
<dbReference type="EMBL" id="NZBU01000005">
    <property type="protein sequence ID" value="MAG21959.1"/>
    <property type="molecule type" value="Genomic_DNA"/>
</dbReference>